<dbReference type="PROSITE" id="PS00028">
    <property type="entry name" value="ZINC_FINGER_C2H2_1"/>
    <property type="match status" value="7"/>
</dbReference>
<keyword evidence="8" id="KW-1185">Reference proteome</keyword>
<feature type="domain" description="C2H2-type" evidence="7">
    <location>
        <begin position="278"/>
        <end position="306"/>
    </location>
</feature>
<keyword evidence="5" id="KW-0539">Nucleus</keyword>
<gene>
    <name evidence="9" type="primary">LOC108744188</name>
</gene>
<evidence type="ECO:0000256" key="6">
    <source>
        <dbReference type="PROSITE-ProRule" id="PRU00042"/>
    </source>
</evidence>
<proteinExistence type="predicted"/>
<dbReference type="Gene3D" id="3.30.160.60">
    <property type="entry name" value="Classic Zinc Finger"/>
    <property type="match status" value="7"/>
</dbReference>
<accession>A0A1W4XH76</accession>
<reference evidence="9" key="1">
    <citation type="submission" date="2025-08" db="UniProtKB">
        <authorList>
            <consortium name="RefSeq"/>
        </authorList>
    </citation>
    <scope>IDENTIFICATION</scope>
    <source>
        <tissue evidence="9">Entire body</tissue>
    </source>
</reference>
<evidence type="ECO:0000256" key="1">
    <source>
        <dbReference type="ARBA" id="ARBA00022723"/>
    </source>
</evidence>
<feature type="domain" description="C2H2-type" evidence="7">
    <location>
        <begin position="392"/>
        <end position="419"/>
    </location>
</feature>
<dbReference type="PANTHER" id="PTHR24377">
    <property type="entry name" value="IP01015P-RELATED"/>
    <property type="match status" value="1"/>
</dbReference>
<dbReference type="SUPFAM" id="SSF57667">
    <property type="entry name" value="beta-beta-alpha zinc fingers"/>
    <property type="match status" value="6"/>
</dbReference>
<evidence type="ECO:0000256" key="2">
    <source>
        <dbReference type="ARBA" id="ARBA00022737"/>
    </source>
</evidence>
<evidence type="ECO:0000256" key="3">
    <source>
        <dbReference type="ARBA" id="ARBA00022771"/>
    </source>
</evidence>
<keyword evidence="1" id="KW-0479">Metal-binding</keyword>
<dbReference type="GeneID" id="108744188"/>
<evidence type="ECO:0000256" key="4">
    <source>
        <dbReference type="ARBA" id="ARBA00022833"/>
    </source>
</evidence>
<dbReference type="AlphaFoldDB" id="A0A1W4XH76"/>
<dbReference type="FunFam" id="3.30.160.60:FF:000624">
    <property type="entry name" value="zinc finger protein 697"/>
    <property type="match status" value="1"/>
</dbReference>
<dbReference type="GO" id="GO:0006355">
    <property type="term" value="P:regulation of DNA-templated transcription"/>
    <property type="evidence" value="ECO:0007669"/>
    <property type="project" value="UniProtKB-ARBA"/>
</dbReference>
<feature type="domain" description="C2H2-type" evidence="7">
    <location>
        <begin position="249"/>
        <end position="277"/>
    </location>
</feature>
<evidence type="ECO:0000313" key="8">
    <source>
        <dbReference type="Proteomes" id="UP000192223"/>
    </source>
</evidence>
<dbReference type="FunFam" id="3.30.160.60:FF:002343">
    <property type="entry name" value="Zinc finger protein 33A"/>
    <property type="match status" value="1"/>
</dbReference>
<dbReference type="Proteomes" id="UP000192223">
    <property type="component" value="Unplaced"/>
</dbReference>
<dbReference type="Pfam" id="PF00096">
    <property type="entry name" value="zf-C2H2"/>
    <property type="match status" value="5"/>
</dbReference>
<evidence type="ECO:0000313" key="9">
    <source>
        <dbReference type="RefSeq" id="XP_018335339.1"/>
    </source>
</evidence>
<feature type="domain" description="C2H2-type" evidence="7">
    <location>
        <begin position="364"/>
        <end position="391"/>
    </location>
</feature>
<organism evidence="8 9">
    <name type="scientific">Agrilus planipennis</name>
    <name type="common">Emerald ash borer</name>
    <name type="synonym">Agrilus marcopoli</name>
    <dbReference type="NCBI Taxonomy" id="224129"/>
    <lineage>
        <taxon>Eukaryota</taxon>
        <taxon>Metazoa</taxon>
        <taxon>Ecdysozoa</taxon>
        <taxon>Arthropoda</taxon>
        <taxon>Hexapoda</taxon>
        <taxon>Insecta</taxon>
        <taxon>Pterygota</taxon>
        <taxon>Neoptera</taxon>
        <taxon>Endopterygota</taxon>
        <taxon>Coleoptera</taxon>
        <taxon>Polyphaga</taxon>
        <taxon>Elateriformia</taxon>
        <taxon>Buprestoidea</taxon>
        <taxon>Buprestidae</taxon>
        <taxon>Agrilinae</taxon>
        <taxon>Agrilus</taxon>
    </lineage>
</organism>
<dbReference type="InterPro" id="IPR050826">
    <property type="entry name" value="Krueppel_C2H2_ZnFinger"/>
</dbReference>
<dbReference type="KEGG" id="apln:108744188"/>
<keyword evidence="3 6" id="KW-0863">Zinc-finger</keyword>
<dbReference type="InterPro" id="IPR013087">
    <property type="entry name" value="Znf_C2H2_type"/>
</dbReference>
<keyword evidence="2" id="KW-0677">Repeat</keyword>
<protein>
    <submittedName>
        <fullName evidence="9">Zinc finger protein OZF-like</fullName>
    </submittedName>
</protein>
<dbReference type="SMART" id="SM00355">
    <property type="entry name" value="ZnF_C2H2"/>
    <property type="match status" value="10"/>
</dbReference>
<name>A0A1W4XH76_AGRPL</name>
<dbReference type="InterPro" id="IPR036236">
    <property type="entry name" value="Znf_C2H2_sf"/>
</dbReference>
<evidence type="ECO:0000259" key="7">
    <source>
        <dbReference type="PROSITE" id="PS50157"/>
    </source>
</evidence>
<dbReference type="InParanoid" id="A0A1W4XH76"/>
<dbReference type="GO" id="GO:0008270">
    <property type="term" value="F:zinc ion binding"/>
    <property type="evidence" value="ECO:0007669"/>
    <property type="project" value="UniProtKB-KW"/>
</dbReference>
<dbReference type="STRING" id="224129.A0A1W4XH76"/>
<feature type="domain" description="C2H2-type" evidence="7">
    <location>
        <begin position="420"/>
        <end position="447"/>
    </location>
</feature>
<dbReference type="OrthoDB" id="6077919at2759"/>
<dbReference type="GO" id="GO:0005634">
    <property type="term" value="C:nucleus"/>
    <property type="evidence" value="ECO:0007669"/>
    <property type="project" value="UniProtKB-ARBA"/>
</dbReference>
<evidence type="ECO:0000256" key="5">
    <source>
        <dbReference type="ARBA" id="ARBA00023242"/>
    </source>
</evidence>
<feature type="domain" description="C2H2-type" evidence="7">
    <location>
        <begin position="336"/>
        <end position="363"/>
    </location>
</feature>
<feature type="domain" description="C2H2-type" evidence="7">
    <location>
        <begin position="192"/>
        <end position="219"/>
    </location>
</feature>
<keyword evidence="4" id="KW-0862">Zinc</keyword>
<sequence>MTIRRLKRYTSGRLRSLPLALQIKNNFKNLASLNATQVLIKEETGLNDNNIQMEDKGEFDKNDESNLDSNIDIRLLSDKLTLALPDSGFCKHCRKSFENEDEHQKFVNDFEKKRYYCRNHPSCSGKFTRHELIQHCIDSGIHIPDVSKFFRKARSKTPRIQNLEGEPCEICFEMFPIKNVLEDHYNIHEDQYLCEVCNRGFKKIMDYVCHMQEHSGHRMYECPVCTERKEKVYQMRLHLIRTHDQFKPYKCNVCEKRFSFYAIYREHAKYFHTGEKRFVCDQCGKRFMYSWYLNSHKQLDHNEPKEPTKCPLCPVKLSSKRYLQRHLRAQHRQAPCVCDVCGKDFKSKQNLNIHLKMHKGDKRHKCSYCDKMFLKSGARKEHERVHTGDKPYKCTFCTKGFTQRNSLVIHFRSHTGERPYVCQICSRGFVSKTALVNHLKSCKGRVDLD</sequence>
<dbReference type="FunFam" id="3.30.160.60:FF:000446">
    <property type="entry name" value="Zinc finger protein"/>
    <property type="match status" value="1"/>
</dbReference>
<dbReference type="RefSeq" id="XP_018335339.1">
    <property type="nucleotide sequence ID" value="XM_018479837.1"/>
</dbReference>
<dbReference type="PROSITE" id="PS50157">
    <property type="entry name" value="ZINC_FINGER_C2H2_2"/>
    <property type="match status" value="7"/>
</dbReference>